<gene>
    <name evidence="2" type="ORF">CRI94_09215</name>
</gene>
<feature type="transmembrane region" description="Helical" evidence="1">
    <location>
        <begin position="195"/>
        <end position="217"/>
    </location>
</feature>
<dbReference type="AlphaFoldDB" id="A0A2A8CYM6"/>
<feature type="transmembrane region" description="Helical" evidence="1">
    <location>
        <begin position="7"/>
        <end position="26"/>
    </location>
</feature>
<dbReference type="EMBL" id="PDEQ01000004">
    <property type="protein sequence ID" value="PEN13488.1"/>
    <property type="molecule type" value="Genomic_DNA"/>
</dbReference>
<feature type="transmembrane region" description="Helical" evidence="1">
    <location>
        <begin position="349"/>
        <end position="370"/>
    </location>
</feature>
<comment type="caution">
    <text evidence="2">The sequence shown here is derived from an EMBL/GenBank/DDBJ whole genome shotgun (WGS) entry which is preliminary data.</text>
</comment>
<feature type="transmembrane region" description="Helical" evidence="1">
    <location>
        <begin position="312"/>
        <end position="329"/>
    </location>
</feature>
<keyword evidence="1" id="KW-0812">Transmembrane</keyword>
<dbReference type="InterPro" id="IPR025291">
    <property type="entry name" value="DUF4153"/>
</dbReference>
<keyword evidence="1" id="KW-0472">Membrane</keyword>
<evidence type="ECO:0000256" key="1">
    <source>
        <dbReference type="SAM" id="Phobius"/>
    </source>
</evidence>
<sequence>MQTSSRLIYEAAGCTFFLGVLGTLLFDTPVLGLNGTLWVLGLCGGVAVLTLRWRKTATLRETLPFAGIGVLGMLLLLRDAPPLTAAIVLGLLGLFVLFIRQQQVATLHPALRAGIGQLSLVQTVFSAWLRLIPDTLNFDYRRLNTHRSSVHATGIARGLLLTAPLLLVFGTLLASADQTFERILLSAIQIDIESAWWHIVRVVFFGGLAAGVLRGSLFVLDVDVRHEPKQTIGATEIQVILGSIALLFGGYVMVQLPYFFGGLETVLGTRGLTIAQYAREGFFELSWVASLSLLVLFGLHTRLDDTARPQTAFRQMALVVLLLLTVMLMSAGQRMLVYVGEFGLSAMRLYVSVFLVWAALVFFWFGATVLRSQRDRFVPGAAIAGFVLLMGLTLANPEAQVVRFNIDRASQTRTFDVSYALSLSTDVVPTLAESAEHLPSATDRSAVADALLCAYDDPAPRGWKGWTWSRSRAYAAVQMHQTELWWHASDAALNCSEVRRPFVR</sequence>
<dbReference type="Pfam" id="PF13687">
    <property type="entry name" value="DUF4153"/>
    <property type="match status" value="1"/>
</dbReference>
<feature type="transmembrane region" description="Helical" evidence="1">
    <location>
        <begin position="237"/>
        <end position="260"/>
    </location>
</feature>
<feature type="transmembrane region" description="Helical" evidence="1">
    <location>
        <begin position="281"/>
        <end position="300"/>
    </location>
</feature>
<keyword evidence="3" id="KW-1185">Reference proteome</keyword>
<dbReference type="OrthoDB" id="9767931at2"/>
<dbReference type="Proteomes" id="UP000220102">
    <property type="component" value="Unassembled WGS sequence"/>
</dbReference>
<name>A0A2A8CYM6_9BACT</name>
<evidence type="ECO:0000313" key="3">
    <source>
        <dbReference type="Proteomes" id="UP000220102"/>
    </source>
</evidence>
<dbReference type="RefSeq" id="WP_098075410.1">
    <property type="nucleotide sequence ID" value="NZ_PDEQ01000004.1"/>
</dbReference>
<proteinExistence type="predicted"/>
<feature type="transmembrane region" description="Helical" evidence="1">
    <location>
        <begin position="376"/>
        <end position="395"/>
    </location>
</feature>
<evidence type="ECO:0000313" key="2">
    <source>
        <dbReference type="EMBL" id="PEN13488.1"/>
    </source>
</evidence>
<feature type="transmembrane region" description="Helical" evidence="1">
    <location>
        <begin position="83"/>
        <end position="99"/>
    </location>
</feature>
<organism evidence="2 3">
    <name type="scientific">Longibacter salinarum</name>
    <dbReference type="NCBI Taxonomy" id="1850348"/>
    <lineage>
        <taxon>Bacteria</taxon>
        <taxon>Pseudomonadati</taxon>
        <taxon>Rhodothermota</taxon>
        <taxon>Rhodothermia</taxon>
        <taxon>Rhodothermales</taxon>
        <taxon>Salisaetaceae</taxon>
        <taxon>Longibacter</taxon>
    </lineage>
</organism>
<feature type="transmembrane region" description="Helical" evidence="1">
    <location>
        <begin position="32"/>
        <end position="51"/>
    </location>
</feature>
<protein>
    <submittedName>
        <fullName evidence="2">Uncharacterized protein</fullName>
    </submittedName>
</protein>
<feature type="transmembrane region" description="Helical" evidence="1">
    <location>
        <begin position="58"/>
        <end position="77"/>
    </location>
</feature>
<feature type="transmembrane region" description="Helical" evidence="1">
    <location>
        <begin position="152"/>
        <end position="174"/>
    </location>
</feature>
<reference evidence="2 3" key="1">
    <citation type="submission" date="2017-10" db="EMBL/GenBank/DDBJ databases">
        <title>Draft genome of Longibacter Salinarum.</title>
        <authorList>
            <person name="Goh K.M."/>
            <person name="Shamsir M.S."/>
            <person name="Lim S.W."/>
        </authorList>
    </citation>
    <scope>NUCLEOTIDE SEQUENCE [LARGE SCALE GENOMIC DNA]</scope>
    <source>
        <strain evidence="2 3">KCTC 52045</strain>
    </source>
</reference>
<accession>A0A2A8CYM6</accession>
<keyword evidence="1" id="KW-1133">Transmembrane helix</keyword>